<dbReference type="PANTHER" id="PTHR10953:SF102">
    <property type="entry name" value="ADENYLYLTRANSFERASE AND SULFURTRANSFERASE MOCS3"/>
    <property type="match status" value="1"/>
</dbReference>
<dbReference type="SMART" id="SM00450">
    <property type="entry name" value="RHOD"/>
    <property type="match status" value="1"/>
</dbReference>
<dbReference type="NCBIfam" id="NF004281">
    <property type="entry name" value="PRK05690.1"/>
    <property type="match status" value="1"/>
</dbReference>
<comment type="caution">
    <text evidence="5">The sequence shown here is derived from an EMBL/GenBank/DDBJ whole genome shotgun (WGS) entry which is preliminary data.</text>
</comment>
<dbReference type="GO" id="GO:0008146">
    <property type="term" value="F:sulfotransferase activity"/>
    <property type="evidence" value="ECO:0007669"/>
    <property type="project" value="TreeGrafter"/>
</dbReference>
<dbReference type="Gene3D" id="3.40.50.720">
    <property type="entry name" value="NAD(P)-binding Rossmann-like Domain"/>
    <property type="match status" value="1"/>
</dbReference>
<dbReference type="AlphaFoldDB" id="A0A832I408"/>
<keyword evidence="3" id="KW-0067">ATP-binding</keyword>
<evidence type="ECO:0000313" key="5">
    <source>
        <dbReference type="EMBL" id="HGZ43174.1"/>
    </source>
</evidence>
<dbReference type="PANTHER" id="PTHR10953">
    <property type="entry name" value="UBIQUITIN-ACTIVATING ENZYME E1"/>
    <property type="match status" value="1"/>
</dbReference>
<keyword evidence="5" id="KW-0548">Nucleotidyltransferase</keyword>
<dbReference type="GO" id="GO:0016779">
    <property type="term" value="F:nucleotidyltransferase activity"/>
    <property type="evidence" value="ECO:0007669"/>
    <property type="project" value="UniProtKB-KW"/>
</dbReference>
<proteinExistence type="predicted"/>
<dbReference type="GO" id="GO:0005829">
    <property type="term" value="C:cytosol"/>
    <property type="evidence" value="ECO:0007669"/>
    <property type="project" value="TreeGrafter"/>
</dbReference>
<dbReference type="GO" id="GO:0005524">
    <property type="term" value="F:ATP binding"/>
    <property type="evidence" value="ECO:0007669"/>
    <property type="project" value="UniProtKB-KW"/>
</dbReference>
<dbReference type="InterPro" id="IPR001763">
    <property type="entry name" value="Rhodanese-like_dom"/>
</dbReference>
<organism evidence="5">
    <name type="scientific">Eiseniibacteriota bacterium</name>
    <dbReference type="NCBI Taxonomy" id="2212470"/>
    <lineage>
        <taxon>Bacteria</taxon>
        <taxon>Candidatus Eiseniibacteriota</taxon>
    </lineage>
</organism>
<dbReference type="InterPro" id="IPR036873">
    <property type="entry name" value="Rhodanese-like_dom_sf"/>
</dbReference>
<dbReference type="FunFam" id="3.40.50.720:FF:000033">
    <property type="entry name" value="Adenylyltransferase and sulfurtransferase MOCS3"/>
    <property type="match status" value="1"/>
</dbReference>
<keyword evidence="1 5" id="KW-0808">Transferase</keyword>
<feature type="domain" description="Rhodanese" evidence="4">
    <location>
        <begin position="304"/>
        <end position="392"/>
    </location>
</feature>
<gene>
    <name evidence="5" type="primary">moeB</name>
    <name evidence="5" type="ORF">ENR23_07080</name>
</gene>
<evidence type="ECO:0000256" key="1">
    <source>
        <dbReference type="ARBA" id="ARBA00022679"/>
    </source>
</evidence>
<dbReference type="InterPro" id="IPR000594">
    <property type="entry name" value="ThiF_NAD_FAD-bd"/>
</dbReference>
<dbReference type="SUPFAM" id="SSF69572">
    <property type="entry name" value="Activating enzymes of the ubiquitin-like proteins"/>
    <property type="match status" value="1"/>
</dbReference>
<evidence type="ECO:0000256" key="3">
    <source>
        <dbReference type="ARBA" id="ARBA00022840"/>
    </source>
</evidence>
<reference evidence="5" key="1">
    <citation type="journal article" date="2020" name="mSystems">
        <title>Genome- and Community-Level Interaction Insights into Carbon Utilization and Element Cycling Functions of Hydrothermarchaeota in Hydrothermal Sediment.</title>
        <authorList>
            <person name="Zhou Z."/>
            <person name="Liu Y."/>
            <person name="Xu W."/>
            <person name="Pan J."/>
            <person name="Luo Z.H."/>
            <person name="Li M."/>
        </authorList>
    </citation>
    <scope>NUCLEOTIDE SEQUENCE [LARGE SCALE GENOMIC DNA]</scope>
    <source>
        <strain evidence="5">SpSt-381</strain>
    </source>
</reference>
<accession>A0A832I408</accession>
<evidence type="ECO:0000256" key="2">
    <source>
        <dbReference type="ARBA" id="ARBA00022741"/>
    </source>
</evidence>
<name>A0A832I408_UNCEI</name>
<keyword evidence="2" id="KW-0547">Nucleotide-binding</keyword>
<dbReference type="InterPro" id="IPR045886">
    <property type="entry name" value="ThiF/MoeB/HesA"/>
</dbReference>
<dbReference type="Gene3D" id="3.40.250.10">
    <property type="entry name" value="Rhodanese-like domain"/>
    <property type="match status" value="1"/>
</dbReference>
<dbReference type="Pfam" id="PF00899">
    <property type="entry name" value="ThiF"/>
    <property type="match status" value="1"/>
</dbReference>
<dbReference type="CDD" id="cd00757">
    <property type="entry name" value="ThiF_MoeB_HesA_family"/>
    <property type="match status" value="1"/>
</dbReference>
<sequence>MTTPDDLRPAPRRDLPPLERDELLRYGRHLLLPEVGLEGQRRLKGASALIVGAGGLGSPLALYLAAAGVGRIGLVDFDVVDASNLQRQILHGTAAVGRSKLASARARLADLNPRVRVELHEARLDASNALEVLAGYDVVADGSDNFPTRYLLNDACALLGKPNVHGSIFRFDGQVTVFDARRGPCYRCLYPEPPPPGLVPSCAEGGVLGALAGVVGALQASETLKLLLGAGEPLIGRLVLFDALAATFRELTLRKDPDCALCGARPTITALGDYEAWCGTGPAREETVAEWEIEPRRLAERLAHGDPPLVVDVREPHEAEIARLDGALLIPLHTLPQEAHRLDASREIVLMCHHGARSRQALAFLRRLGFTRLLNLRGGIDAWSREVDPGVPRY</sequence>
<dbReference type="EMBL" id="DSQF01000014">
    <property type="protein sequence ID" value="HGZ43174.1"/>
    <property type="molecule type" value="Genomic_DNA"/>
</dbReference>
<dbReference type="GO" id="GO:0004792">
    <property type="term" value="F:thiosulfate-cyanide sulfurtransferase activity"/>
    <property type="evidence" value="ECO:0007669"/>
    <property type="project" value="TreeGrafter"/>
</dbReference>
<dbReference type="GO" id="GO:0008641">
    <property type="term" value="F:ubiquitin-like modifier activating enzyme activity"/>
    <property type="evidence" value="ECO:0007669"/>
    <property type="project" value="InterPro"/>
</dbReference>
<protein>
    <submittedName>
        <fullName evidence="5">Molybdopterin-synthase adenylyltransferase MoeB</fullName>
    </submittedName>
</protein>
<dbReference type="PROSITE" id="PS50206">
    <property type="entry name" value="RHODANESE_3"/>
    <property type="match status" value="1"/>
</dbReference>
<dbReference type="InterPro" id="IPR035985">
    <property type="entry name" value="Ubiquitin-activating_enz"/>
</dbReference>
<evidence type="ECO:0000259" key="4">
    <source>
        <dbReference type="PROSITE" id="PS50206"/>
    </source>
</evidence>
<dbReference type="Pfam" id="PF00581">
    <property type="entry name" value="Rhodanese"/>
    <property type="match status" value="1"/>
</dbReference>